<gene>
    <name evidence="1" type="ORF">BAG01nite_08210</name>
    <name evidence="2" type="ORF">EB820_24140</name>
</gene>
<evidence type="ECO:0000313" key="2">
    <source>
        <dbReference type="EMBL" id="RNB48169.1"/>
    </source>
</evidence>
<dbReference type="GeneID" id="82811841"/>
<reference evidence="2 3" key="1">
    <citation type="submission" date="2018-10" db="EMBL/GenBank/DDBJ databases">
        <title>Phylogenomics of Brevibacillus.</title>
        <authorList>
            <person name="Dunlap C."/>
        </authorList>
    </citation>
    <scope>NUCLEOTIDE SEQUENCE [LARGE SCALE GENOMIC DNA]</scope>
    <source>
        <strain evidence="2 3">NRRL NRS 1219</strain>
    </source>
</reference>
<proteinExistence type="predicted"/>
<sequence length="74" mass="8256">MDLVNGKLYWSHTFPNPPRYPAISDDLRCDVVIVGGGSSCANTGLLQFANDKLLAASIHSFGEEQGVRFFMFFW</sequence>
<accession>A0A3M8AA93</accession>
<reference evidence="1 4" key="2">
    <citation type="submission" date="2019-06" db="EMBL/GenBank/DDBJ databases">
        <title>Whole genome shotgun sequence of Brevibacillus agri NBRC 15538.</title>
        <authorList>
            <person name="Hosoyama A."/>
            <person name="Uohara A."/>
            <person name="Ohji S."/>
            <person name="Ichikawa N."/>
        </authorList>
    </citation>
    <scope>NUCLEOTIDE SEQUENCE [LARGE SCALE GENOMIC DNA]</scope>
    <source>
        <strain evidence="1 4">NBRC 15538</strain>
    </source>
</reference>
<organism evidence="2 3">
    <name type="scientific">Brevibacillus agri</name>
    <dbReference type="NCBI Taxonomy" id="51101"/>
    <lineage>
        <taxon>Bacteria</taxon>
        <taxon>Bacillati</taxon>
        <taxon>Bacillota</taxon>
        <taxon>Bacilli</taxon>
        <taxon>Bacillales</taxon>
        <taxon>Paenibacillaceae</taxon>
        <taxon>Brevibacillus</taxon>
    </lineage>
</organism>
<dbReference type="Proteomes" id="UP000276178">
    <property type="component" value="Unassembled WGS sequence"/>
</dbReference>
<dbReference type="EMBL" id="RHHN01000089">
    <property type="protein sequence ID" value="RNB48169.1"/>
    <property type="molecule type" value="Genomic_DNA"/>
</dbReference>
<keyword evidence="4" id="KW-1185">Reference proteome</keyword>
<dbReference type="RefSeq" id="WP_122953444.1">
    <property type="nucleotide sequence ID" value="NZ_BJOD01000006.1"/>
</dbReference>
<dbReference type="EMBL" id="BJOD01000006">
    <property type="protein sequence ID" value="GED24719.1"/>
    <property type="molecule type" value="Genomic_DNA"/>
</dbReference>
<evidence type="ECO:0000313" key="4">
    <source>
        <dbReference type="Proteomes" id="UP000317180"/>
    </source>
</evidence>
<dbReference type="AlphaFoldDB" id="A0A3M8AA93"/>
<dbReference type="OrthoDB" id="571248at2"/>
<dbReference type="Proteomes" id="UP000317180">
    <property type="component" value="Unassembled WGS sequence"/>
</dbReference>
<protein>
    <submittedName>
        <fullName evidence="2">Oxidoreductase</fullName>
    </submittedName>
</protein>
<name>A0A3M8AA93_9BACL</name>
<comment type="caution">
    <text evidence="2">The sequence shown here is derived from an EMBL/GenBank/DDBJ whole genome shotgun (WGS) entry which is preliminary data.</text>
</comment>
<evidence type="ECO:0000313" key="3">
    <source>
        <dbReference type="Proteomes" id="UP000276178"/>
    </source>
</evidence>
<evidence type="ECO:0000313" key="1">
    <source>
        <dbReference type="EMBL" id="GED24719.1"/>
    </source>
</evidence>